<reference evidence="2 3" key="1">
    <citation type="journal article" date="2020" name="Cell Host Microbe">
        <title>Functional and Genomic Variation between Human-Derived Isolates of Lachnospiraceae Reveals Inter- and Intra-Species Diversity.</title>
        <authorList>
            <person name="Sorbara M.T."/>
            <person name="Littmann E.R."/>
            <person name="Fontana E."/>
            <person name="Moody T.U."/>
            <person name="Kohout C.E."/>
            <person name="Gjonbalaj M."/>
            <person name="Eaton V."/>
            <person name="Seok R."/>
            <person name="Leiner I.M."/>
            <person name="Pamer E.G."/>
        </authorList>
    </citation>
    <scope>NUCLEOTIDE SEQUENCE [LARGE SCALE GENOMIC DNA]</scope>
    <source>
        <strain evidence="2 3">MSK.15.26</strain>
    </source>
</reference>
<dbReference type="RefSeq" id="WP_173748990.1">
    <property type="nucleotide sequence ID" value="NZ_JAAITA010000007.1"/>
</dbReference>
<protein>
    <submittedName>
        <fullName evidence="2">Uncharacterized protein</fullName>
    </submittedName>
</protein>
<keyword evidence="3" id="KW-1185">Reference proteome</keyword>
<evidence type="ECO:0000313" key="3">
    <source>
        <dbReference type="Proteomes" id="UP000822142"/>
    </source>
</evidence>
<feature type="signal peptide" evidence="1">
    <location>
        <begin position="1"/>
        <end position="23"/>
    </location>
</feature>
<proteinExistence type="predicted"/>
<comment type="caution">
    <text evidence="2">The sequence shown here is derived from an EMBL/GenBank/DDBJ whole genome shotgun (WGS) entry which is preliminary data.</text>
</comment>
<keyword evidence="1" id="KW-0732">Signal</keyword>
<accession>A0ABX2I6M0</accession>
<gene>
    <name evidence="2" type="ORF">G5A70_07225</name>
</gene>
<dbReference type="Proteomes" id="UP000822142">
    <property type="component" value="Unassembled WGS sequence"/>
</dbReference>
<evidence type="ECO:0000256" key="1">
    <source>
        <dbReference type="SAM" id="SignalP"/>
    </source>
</evidence>
<dbReference type="InterPro" id="IPR046145">
    <property type="entry name" value="DUF6147"/>
</dbReference>
<dbReference type="Pfam" id="PF19644">
    <property type="entry name" value="DUF6147"/>
    <property type="match status" value="1"/>
</dbReference>
<feature type="chain" id="PRO_5045185805" evidence="1">
    <location>
        <begin position="24"/>
        <end position="157"/>
    </location>
</feature>
<sequence>MKRVKKIVALLTMVLVMTNISMKADVVQAKSIDDSKLLETPSSTVSLEGITRGKLLNRGTASVTNNGGGSVNVYGAVIGSVVCDKMILELTLQRYSNGSWINVKSFSNTAYNTSLLTKSYNVSVTKGYYYRVKAACVAQKNGASESQMPVTDGILIN</sequence>
<organism evidence="2 3">
    <name type="scientific">Blautia hansenii</name>
    <name type="common">Ruminococcus hansenii</name>
    <dbReference type="NCBI Taxonomy" id="1322"/>
    <lineage>
        <taxon>Bacteria</taxon>
        <taxon>Bacillati</taxon>
        <taxon>Bacillota</taxon>
        <taxon>Clostridia</taxon>
        <taxon>Lachnospirales</taxon>
        <taxon>Lachnospiraceae</taxon>
        <taxon>Blautia</taxon>
    </lineage>
</organism>
<evidence type="ECO:0000313" key="2">
    <source>
        <dbReference type="EMBL" id="NSJ85965.1"/>
    </source>
</evidence>
<name>A0ABX2I6M0_BLAHA</name>
<dbReference type="EMBL" id="JAAITA010000007">
    <property type="protein sequence ID" value="NSJ85965.1"/>
    <property type="molecule type" value="Genomic_DNA"/>
</dbReference>